<dbReference type="CDD" id="cd02440">
    <property type="entry name" value="AdoMet_MTases"/>
    <property type="match status" value="1"/>
</dbReference>
<evidence type="ECO:0000256" key="6">
    <source>
        <dbReference type="PROSITE-ProRule" id="PRU01015"/>
    </source>
</evidence>
<evidence type="ECO:0000313" key="9">
    <source>
        <dbReference type="Proteomes" id="UP000593564"/>
    </source>
</evidence>
<dbReference type="PANTHER" id="PTHR11006:SF53">
    <property type="entry name" value="PROTEIN ARGININE N-METHYLTRANSFERASE 3"/>
    <property type="match status" value="1"/>
</dbReference>
<dbReference type="InterPro" id="IPR025799">
    <property type="entry name" value="Arg_MeTrfase"/>
</dbReference>
<organism evidence="8 9">
    <name type="scientific">Camellia sinensis</name>
    <name type="common">Tea plant</name>
    <name type="synonym">Thea sinensis</name>
    <dbReference type="NCBI Taxonomy" id="4442"/>
    <lineage>
        <taxon>Eukaryota</taxon>
        <taxon>Viridiplantae</taxon>
        <taxon>Streptophyta</taxon>
        <taxon>Embryophyta</taxon>
        <taxon>Tracheophyta</taxon>
        <taxon>Spermatophyta</taxon>
        <taxon>Magnoliopsida</taxon>
        <taxon>eudicotyledons</taxon>
        <taxon>Gunneridae</taxon>
        <taxon>Pentapetalae</taxon>
        <taxon>asterids</taxon>
        <taxon>Ericales</taxon>
        <taxon>Theaceae</taxon>
        <taxon>Camellia</taxon>
    </lineage>
</organism>
<dbReference type="Pfam" id="PF22528">
    <property type="entry name" value="PRMT_C"/>
    <property type="match status" value="1"/>
</dbReference>
<dbReference type="EMBL" id="JACBKZ010000013">
    <property type="protein sequence ID" value="KAF5935334.1"/>
    <property type="molecule type" value="Genomic_DNA"/>
</dbReference>
<evidence type="ECO:0000256" key="4">
    <source>
        <dbReference type="ARBA" id="ARBA00022691"/>
    </source>
</evidence>
<dbReference type="FunFam" id="3.40.50.150:FF:000116">
    <property type="entry name" value="probable protein arginine N-methyltransferase 1"/>
    <property type="match status" value="1"/>
</dbReference>
<dbReference type="Pfam" id="PF06325">
    <property type="entry name" value="PrmA"/>
    <property type="match status" value="1"/>
</dbReference>
<evidence type="ECO:0000256" key="2">
    <source>
        <dbReference type="ARBA" id="ARBA00022603"/>
    </source>
</evidence>
<keyword evidence="4 6" id="KW-0949">S-adenosyl-L-methionine</keyword>
<accession>A0A7J7G7N6</accession>
<protein>
    <recommendedName>
        <fullName evidence="7">Protein arginine N-methyltransferase domain-containing protein</fullName>
    </recommendedName>
</protein>
<evidence type="ECO:0000313" key="8">
    <source>
        <dbReference type="EMBL" id="KAF5935334.1"/>
    </source>
</evidence>
<proteinExistence type="predicted"/>
<dbReference type="Gene3D" id="3.40.50.150">
    <property type="entry name" value="Vaccinia Virus protein VP39"/>
    <property type="match status" value="1"/>
</dbReference>
<feature type="domain" description="Protein arginine N-methyltransferase" evidence="7">
    <location>
        <begin position="245"/>
        <end position="408"/>
    </location>
</feature>
<dbReference type="PROSITE" id="PS51678">
    <property type="entry name" value="SAM_MT_PRMT"/>
    <property type="match status" value="1"/>
</dbReference>
<reference evidence="8 9" key="2">
    <citation type="submission" date="2020-07" db="EMBL/GenBank/DDBJ databases">
        <title>Genome assembly of wild tea tree DASZ reveals pedigree and selection history of tea varieties.</title>
        <authorList>
            <person name="Zhang W."/>
        </authorList>
    </citation>
    <scope>NUCLEOTIDE SEQUENCE [LARGE SCALE GENOMIC DNA]</scope>
    <source>
        <strain evidence="9">cv. G240</strain>
        <tissue evidence="8">Leaf</tissue>
    </source>
</reference>
<sequence length="422" mass="48036">MDLRDNNDDEMIANTNFDIQRPRKIKFEYENEDQDETLEETVTESSNLEDDALMCDTTQDSIIGTDKTSADYYFDSYSHFGIHEVSLLHLDWIFLRSGGYIGLNYVSTGDSIYSLEMLKDAVRTRTYQNVIYKNPFLFKDKIVLDVGAGTGILSLFCAKAGAKHVYAVECSHMADMAQEIVKVNGFSDVITVLKGKIEEIELPIAQVDIIVSEWMGYFLLFENMLNTVLYARDKWLVSNGVVLPDKASLYLTAIEDAEYKEDKIEFWNNVYGFDMSCIKKQSMMEPLVDTVDQNQIVTNCQLLKTMDISKMAPGDASFAAPFKLVAERDDYIHALVAYFDVSFTKCHKLTGFSTGPRSRATHWKQTVLYLEDVLTICEGEALVGSMTVAQNKKNPRDVDIMIKYSLNGRRCVVSRTQSYRMR</sequence>
<dbReference type="InterPro" id="IPR029063">
    <property type="entry name" value="SAM-dependent_MTases_sf"/>
</dbReference>
<dbReference type="Gene3D" id="2.70.160.11">
    <property type="entry name" value="Hnrnp arginine n-methyltransferase1"/>
    <property type="match status" value="1"/>
</dbReference>
<dbReference type="AlphaFoldDB" id="A0A7J7G7N6"/>
<dbReference type="GO" id="GO:0016274">
    <property type="term" value="F:protein-arginine N-methyltransferase activity"/>
    <property type="evidence" value="ECO:0007669"/>
    <property type="project" value="InterPro"/>
</dbReference>
<keyword evidence="3 6" id="KW-0808">Transferase</keyword>
<dbReference type="InterPro" id="IPR055135">
    <property type="entry name" value="PRMT_dom"/>
</dbReference>
<evidence type="ECO:0000256" key="5">
    <source>
        <dbReference type="ARBA" id="ARBA00023242"/>
    </source>
</evidence>
<name>A0A7J7G7N6_CAMSI</name>
<evidence type="ECO:0000256" key="3">
    <source>
        <dbReference type="ARBA" id="ARBA00022679"/>
    </source>
</evidence>
<comment type="caution">
    <text evidence="8">The sequence shown here is derived from an EMBL/GenBank/DDBJ whole genome shotgun (WGS) entry which is preliminary data.</text>
</comment>
<gene>
    <name evidence="8" type="ORF">HYC85_026463</name>
</gene>
<keyword evidence="5" id="KW-0539">Nucleus</keyword>
<dbReference type="SUPFAM" id="SSF53335">
    <property type="entry name" value="S-adenosyl-L-methionine-dependent methyltransferases"/>
    <property type="match status" value="1"/>
</dbReference>
<dbReference type="PANTHER" id="PTHR11006">
    <property type="entry name" value="PROTEIN ARGININE N-METHYLTRANSFERASE"/>
    <property type="match status" value="1"/>
</dbReference>
<reference evidence="9" key="1">
    <citation type="journal article" date="2020" name="Nat. Commun.">
        <title>Genome assembly of wild tea tree DASZ reveals pedigree and selection history of tea varieties.</title>
        <authorList>
            <person name="Zhang W."/>
            <person name="Zhang Y."/>
            <person name="Qiu H."/>
            <person name="Guo Y."/>
            <person name="Wan H."/>
            <person name="Zhang X."/>
            <person name="Scossa F."/>
            <person name="Alseekh S."/>
            <person name="Zhang Q."/>
            <person name="Wang P."/>
            <person name="Xu L."/>
            <person name="Schmidt M.H."/>
            <person name="Jia X."/>
            <person name="Li D."/>
            <person name="Zhu A."/>
            <person name="Guo F."/>
            <person name="Chen W."/>
            <person name="Ni D."/>
            <person name="Usadel B."/>
            <person name="Fernie A.R."/>
            <person name="Wen W."/>
        </authorList>
    </citation>
    <scope>NUCLEOTIDE SEQUENCE [LARGE SCALE GENOMIC DNA]</scope>
    <source>
        <strain evidence="9">cv. G240</strain>
    </source>
</reference>
<keyword evidence="9" id="KW-1185">Reference proteome</keyword>
<comment type="subcellular location">
    <subcellularLocation>
        <location evidence="1">Nucleus</location>
    </subcellularLocation>
</comment>
<evidence type="ECO:0000256" key="1">
    <source>
        <dbReference type="ARBA" id="ARBA00004123"/>
    </source>
</evidence>
<dbReference type="GO" id="GO:0032259">
    <property type="term" value="P:methylation"/>
    <property type="evidence" value="ECO:0007669"/>
    <property type="project" value="UniProtKB-KW"/>
</dbReference>
<dbReference type="GO" id="GO:0042054">
    <property type="term" value="F:histone methyltransferase activity"/>
    <property type="evidence" value="ECO:0007669"/>
    <property type="project" value="TreeGrafter"/>
</dbReference>
<keyword evidence="2 6" id="KW-0489">Methyltransferase</keyword>
<dbReference type="Proteomes" id="UP000593564">
    <property type="component" value="Unassembled WGS sequence"/>
</dbReference>
<evidence type="ECO:0000259" key="7">
    <source>
        <dbReference type="Pfam" id="PF22528"/>
    </source>
</evidence>
<dbReference type="FunFam" id="2.70.160.11:FF:000001">
    <property type="entry name" value="Blast:Protein arginine N-methyltransferase 1"/>
    <property type="match status" value="1"/>
</dbReference>
<dbReference type="GO" id="GO:0005634">
    <property type="term" value="C:nucleus"/>
    <property type="evidence" value="ECO:0007669"/>
    <property type="project" value="UniProtKB-SubCell"/>
</dbReference>